<feature type="compositionally biased region" description="Polar residues" evidence="1">
    <location>
        <begin position="137"/>
        <end position="146"/>
    </location>
</feature>
<accession>A0AA36IXV5</accession>
<sequence length="315" mass="35787">MDQVAFSSSQRKSLPYFQIEDIIGATDFDGKPLNVSDVQEFVRMQLDQPDRFAAHRSESPDRYNDERLFCNRGLRNVPTADSTCQLRKSPDRQCCCQESLVKSAQSCIAVDGAATDVAPFFVEGNYTRRSEHGHWTGSVSMPPTNSEQREQDMPTTISAPDAQAVDHPKTEANESEMMFNWAKMDQWSRRCVQQKMVEFVKSHSHSKRVRAGTTCTRIGKVTTCRPRYRTNRWTTYTQEYKSQCIKYEYTRACPAGQGKYEKQIPEGQCMTEPSDLNTDELQLEEVGPMTYECPDLHVSGQAGNRVFSEACVCSC</sequence>
<gene>
    <name evidence="2" type="ORF">EVOR1521_LOCUS20248</name>
</gene>
<protein>
    <submittedName>
        <fullName evidence="2">Uncharacterized protein</fullName>
    </submittedName>
</protein>
<evidence type="ECO:0000313" key="3">
    <source>
        <dbReference type="Proteomes" id="UP001178507"/>
    </source>
</evidence>
<reference evidence="2" key="1">
    <citation type="submission" date="2023-08" db="EMBL/GenBank/DDBJ databases">
        <authorList>
            <person name="Chen Y."/>
            <person name="Shah S."/>
            <person name="Dougan E. K."/>
            <person name="Thang M."/>
            <person name="Chan C."/>
        </authorList>
    </citation>
    <scope>NUCLEOTIDE SEQUENCE</scope>
</reference>
<proteinExistence type="predicted"/>
<evidence type="ECO:0000313" key="2">
    <source>
        <dbReference type="EMBL" id="CAJ1395935.1"/>
    </source>
</evidence>
<name>A0AA36IXV5_9DINO</name>
<organism evidence="2 3">
    <name type="scientific">Effrenium voratum</name>
    <dbReference type="NCBI Taxonomy" id="2562239"/>
    <lineage>
        <taxon>Eukaryota</taxon>
        <taxon>Sar</taxon>
        <taxon>Alveolata</taxon>
        <taxon>Dinophyceae</taxon>
        <taxon>Suessiales</taxon>
        <taxon>Symbiodiniaceae</taxon>
        <taxon>Effrenium</taxon>
    </lineage>
</organism>
<dbReference type="EMBL" id="CAUJNA010003215">
    <property type="protein sequence ID" value="CAJ1395935.1"/>
    <property type="molecule type" value="Genomic_DNA"/>
</dbReference>
<feature type="region of interest" description="Disordered" evidence="1">
    <location>
        <begin position="131"/>
        <end position="154"/>
    </location>
</feature>
<comment type="caution">
    <text evidence="2">The sequence shown here is derived from an EMBL/GenBank/DDBJ whole genome shotgun (WGS) entry which is preliminary data.</text>
</comment>
<dbReference type="Proteomes" id="UP001178507">
    <property type="component" value="Unassembled WGS sequence"/>
</dbReference>
<evidence type="ECO:0000256" key="1">
    <source>
        <dbReference type="SAM" id="MobiDB-lite"/>
    </source>
</evidence>
<keyword evidence="3" id="KW-1185">Reference proteome</keyword>
<dbReference type="AlphaFoldDB" id="A0AA36IXV5"/>